<keyword evidence="8" id="KW-1185">Reference proteome</keyword>
<evidence type="ECO:0000313" key="7">
    <source>
        <dbReference type="EMBL" id="MBG6135173.1"/>
    </source>
</evidence>
<sequence length="705" mass="76875">MTEDVVRFGACNLCEAICGLRFTLRDGAVVDIRGDVDDPLSRGHICPKALALTDIRDDPDRLRRPVRRTADGWREISWDEALDEVARRLVAIRRAHGGDAVAVYLGNPNVHNYGSLTHGPLFLGQLRTRNRYSATSVDQLPHHLVSYWLYGHQFLLPVPDIDRTTFFLVLGANPLASNGSLMTVPDVRRRLVDLRARGGRMVVVDPRRTETAHVADEHHFIRPGTDAALLFALVREVFEAGLARPAPYVDGLDAVRAAVAEFTPERVADVTGVPAVDIRRIAAEFAAADGAACYGRVGLSTQKHGVLSQWGVQLLNLVTGNLDRPGGTLLTRPAVDIVGRGLIGRGHYAKWHSRVRGLPEFGGELPVAALAEEILTPGDGQVRALVTSAGNPVLSTPNGGQLDRALDGLDFMVSIDLYVNETTRHADIILPPTTALEHDNYDIVFHALAVRDTARYSPAILAAPAGTRHDWQIFGELGRRYRKMWGGKRTWRDLRLAVQSRLRPDQLVDLLLRTGRHRLSMRTLRRRPHGVDLGPLRPALPGALRTRDSRVHAAPPELLAALADARAELLTPLGAGELRLVGRRHLRSNNSWMHNAPRLAKGRPRHQLLMHPDDLAARGLADGQLVRIASRVGTVETEVAASADMMPGVVSLPHGWGHSRSGTRLTVAAERPGVSVNDLTDDAEVDGVVGTAAFSGVVVTVEAAR</sequence>
<dbReference type="InterPro" id="IPR006657">
    <property type="entry name" value="MoPterin_dinucl-bd_dom"/>
</dbReference>
<evidence type="ECO:0000256" key="3">
    <source>
        <dbReference type="ARBA" id="ARBA00023002"/>
    </source>
</evidence>
<proteinExistence type="predicted"/>
<keyword evidence="5" id="KW-0411">Iron-sulfur</keyword>
<keyword evidence="4" id="KW-0408">Iron</keyword>
<evidence type="ECO:0000256" key="4">
    <source>
        <dbReference type="ARBA" id="ARBA00023004"/>
    </source>
</evidence>
<dbReference type="EMBL" id="JADOUF010000001">
    <property type="protein sequence ID" value="MBG6135173.1"/>
    <property type="molecule type" value="Genomic_DNA"/>
</dbReference>
<dbReference type="Pfam" id="PF01568">
    <property type="entry name" value="Molydop_binding"/>
    <property type="match status" value="1"/>
</dbReference>
<keyword evidence="3" id="KW-0560">Oxidoreductase</keyword>
<dbReference type="Proteomes" id="UP000622552">
    <property type="component" value="Unassembled WGS sequence"/>
</dbReference>
<dbReference type="GO" id="GO:0051539">
    <property type="term" value="F:4 iron, 4 sulfur cluster binding"/>
    <property type="evidence" value="ECO:0007669"/>
    <property type="project" value="UniProtKB-KW"/>
</dbReference>
<dbReference type="InterPro" id="IPR006963">
    <property type="entry name" value="Mopterin_OxRdtase_4Fe-4S_dom"/>
</dbReference>
<comment type="caution">
    <text evidence="7">The sequence shown here is derived from an EMBL/GenBank/DDBJ whole genome shotgun (WGS) entry which is preliminary data.</text>
</comment>
<dbReference type="SUPFAM" id="SSF53706">
    <property type="entry name" value="Formate dehydrogenase/DMSO reductase, domains 1-3"/>
    <property type="match status" value="1"/>
</dbReference>
<evidence type="ECO:0000313" key="8">
    <source>
        <dbReference type="Proteomes" id="UP000622552"/>
    </source>
</evidence>
<keyword evidence="2" id="KW-0479">Metal-binding</keyword>
<name>A0A8J7GFT2_9ACTN</name>
<dbReference type="SMART" id="SM00926">
    <property type="entry name" value="Molybdop_Fe4S4"/>
    <property type="match status" value="1"/>
</dbReference>
<dbReference type="InterPro" id="IPR006656">
    <property type="entry name" value="Mopterin_OxRdtase"/>
</dbReference>
<evidence type="ECO:0000259" key="6">
    <source>
        <dbReference type="PROSITE" id="PS51669"/>
    </source>
</evidence>
<dbReference type="Gene3D" id="2.40.40.20">
    <property type="match status" value="1"/>
</dbReference>
<dbReference type="GO" id="GO:0043546">
    <property type="term" value="F:molybdopterin cofactor binding"/>
    <property type="evidence" value="ECO:0007669"/>
    <property type="project" value="InterPro"/>
</dbReference>
<accession>A0A8J7GFT2</accession>
<evidence type="ECO:0000256" key="2">
    <source>
        <dbReference type="ARBA" id="ARBA00022723"/>
    </source>
</evidence>
<dbReference type="AlphaFoldDB" id="A0A8J7GFT2"/>
<protein>
    <submittedName>
        <fullName evidence="7">Anaerobic selenocysteine-containing dehydrogenase</fullName>
    </submittedName>
</protein>
<dbReference type="Gene3D" id="3.40.50.740">
    <property type="match status" value="1"/>
</dbReference>
<keyword evidence="1" id="KW-0004">4Fe-4S</keyword>
<dbReference type="Pfam" id="PF04879">
    <property type="entry name" value="Molybdop_Fe4S4"/>
    <property type="match status" value="1"/>
</dbReference>
<dbReference type="GO" id="GO:0046872">
    <property type="term" value="F:metal ion binding"/>
    <property type="evidence" value="ECO:0007669"/>
    <property type="project" value="UniProtKB-KW"/>
</dbReference>
<dbReference type="InterPro" id="IPR050123">
    <property type="entry name" value="Prok_molybdopt-oxidoreductase"/>
</dbReference>
<dbReference type="Gene3D" id="2.20.25.90">
    <property type="entry name" value="ADC-like domains"/>
    <property type="match status" value="1"/>
</dbReference>
<dbReference type="PANTHER" id="PTHR43105">
    <property type="entry name" value="RESPIRATORY NITRATE REDUCTASE"/>
    <property type="match status" value="1"/>
</dbReference>
<organism evidence="7 8">
    <name type="scientific">Longispora fulva</name>
    <dbReference type="NCBI Taxonomy" id="619741"/>
    <lineage>
        <taxon>Bacteria</taxon>
        <taxon>Bacillati</taxon>
        <taxon>Actinomycetota</taxon>
        <taxon>Actinomycetes</taxon>
        <taxon>Micromonosporales</taxon>
        <taxon>Micromonosporaceae</taxon>
        <taxon>Longispora</taxon>
    </lineage>
</organism>
<gene>
    <name evidence="7" type="ORF">IW245_001367</name>
</gene>
<feature type="domain" description="4Fe-4S Mo/W bis-MGD-type" evidence="6">
    <location>
        <begin position="4"/>
        <end position="60"/>
    </location>
</feature>
<dbReference type="GO" id="GO:0016020">
    <property type="term" value="C:membrane"/>
    <property type="evidence" value="ECO:0007669"/>
    <property type="project" value="TreeGrafter"/>
</dbReference>
<dbReference type="GO" id="GO:0016491">
    <property type="term" value="F:oxidoreductase activity"/>
    <property type="evidence" value="ECO:0007669"/>
    <property type="project" value="UniProtKB-KW"/>
</dbReference>
<dbReference type="PANTHER" id="PTHR43105:SF9">
    <property type="entry name" value="NADPH-FE(3+) OXIDOREDUCTASE SUBUNIT ALPHA"/>
    <property type="match status" value="1"/>
</dbReference>
<reference evidence="7" key="1">
    <citation type="submission" date="2020-11" db="EMBL/GenBank/DDBJ databases">
        <title>Sequencing the genomes of 1000 actinobacteria strains.</title>
        <authorList>
            <person name="Klenk H.-P."/>
        </authorList>
    </citation>
    <scope>NUCLEOTIDE SEQUENCE</scope>
    <source>
        <strain evidence="7">DSM 45356</strain>
    </source>
</reference>
<evidence type="ECO:0000256" key="1">
    <source>
        <dbReference type="ARBA" id="ARBA00022485"/>
    </source>
</evidence>
<dbReference type="RefSeq" id="WP_197002322.1">
    <property type="nucleotide sequence ID" value="NZ_BONS01000003.1"/>
</dbReference>
<dbReference type="Pfam" id="PF00384">
    <property type="entry name" value="Molybdopterin"/>
    <property type="match status" value="1"/>
</dbReference>
<dbReference type="PROSITE" id="PS51669">
    <property type="entry name" value="4FE4S_MOW_BIS_MGD"/>
    <property type="match status" value="1"/>
</dbReference>
<evidence type="ECO:0000256" key="5">
    <source>
        <dbReference type="ARBA" id="ARBA00023014"/>
    </source>
</evidence>
<dbReference type="Gene3D" id="3.40.228.10">
    <property type="entry name" value="Dimethylsulfoxide Reductase, domain 2"/>
    <property type="match status" value="1"/>
</dbReference>